<keyword evidence="2" id="KW-1185">Reference proteome</keyword>
<accession>A0AAN7UX92</accession>
<proteinExistence type="predicted"/>
<dbReference type="PANTHER" id="PTHR24198">
    <property type="entry name" value="ANKYRIN REPEAT AND PROTEIN KINASE DOMAIN-CONTAINING PROTEIN"/>
    <property type="match status" value="1"/>
</dbReference>
<dbReference type="Gene3D" id="1.25.40.20">
    <property type="entry name" value="Ankyrin repeat-containing domain"/>
    <property type="match status" value="1"/>
</dbReference>
<dbReference type="PANTHER" id="PTHR24198:SF165">
    <property type="entry name" value="ANKYRIN REPEAT-CONTAINING PROTEIN-RELATED"/>
    <property type="match status" value="1"/>
</dbReference>
<comment type="caution">
    <text evidence="1">The sequence shown here is derived from an EMBL/GenBank/DDBJ whole genome shotgun (WGS) entry which is preliminary data.</text>
</comment>
<evidence type="ECO:0000313" key="1">
    <source>
        <dbReference type="EMBL" id="KAK5634016.1"/>
    </source>
</evidence>
<evidence type="ECO:0000313" key="2">
    <source>
        <dbReference type="Proteomes" id="UP001305414"/>
    </source>
</evidence>
<protein>
    <recommendedName>
        <fullName evidence="3">Clr5 domain-containing protein</fullName>
    </recommendedName>
</protein>
<dbReference type="InterPro" id="IPR036770">
    <property type="entry name" value="Ankyrin_rpt-contain_sf"/>
</dbReference>
<dbReference type="AlphaFoldDB" id="A0AAN7UX92"/>
<organism evidence="1 2">
    <name type="scientific">Xylaria bambusicola</name>
    <dbReference type="NCBI Taxonomy" id="326684"/>
    <lineage>
        <taxon>Eukaryota</taxon>
        <taxon>Fungi</taxon>
        <taxon>Dikarya</taxon>
        <taxon>Ascomycota</taxon>
        <taxon>Pezizomycotina</taxon>
        <taxon>Sordariomycetes</taxon>
        <taxon>Xylariomycetidae</taxon>
        <taxon>Xylariales</taxon>
        <taxon>Xylariaceae</taxon>
        <taxon>Xylaria</taxon>
    </lineage>
</organism>
<gene>
    <name evidence="1" type="ORF">RRF57_009730</name>
</gene>
<reference evidence="1 2" key="1">
    <citation type="submission" date="2023-10" db="EMBL/GenBank/DDBJ databases">
        <title>Draft genome sequence of Xylaria bambusicola isolate GMP-LS, the root and basal stem rot pathogen of sugarcane in Indonesia.</title>
        <authorList>
            <person name="Selvaraj P."/>
            <person name="Muralishankar V."/>
            <person name="Muruganantham S."/>
            <person name="Sp S."/>
            <person name="Haryani S."/>
            <person name="Lau K.J.X."/>
            <person name="Naqvi N.I."/>
        </authorList>
    </citation>
    <scope>NUCLEOTIDE SEQUENCE [LARGE SCALE GENOMIC DNA]</scope>
    <source>
        <strain evidence="1">GMP-LS</strain>
    </source>
</reference>
<sequence length="913" mass="104766">MASREWDQHKALIIQLYAIERRSLQDVIKNQYIYQLNKWGAKKNLKREYWKHLNHQLRERAEKQTEVTLFDVPLSLKRVRRSTQRYNGIPTAADFGKSVPSRGSISEMAVRTQTPPLIEMVIWPPLPWFDFKNRIFPRLKHPSALVNTLFATFGSDDLFLQYDERDAVKSLFKVLRNPPELRSVASELTKRIPQDSIDRQQREEALEPRNFTLSMATDLLRLMFFNLSNNHIPNPILNMEDTCVHDRLVMDLVVAVSSSNPDMIPCIFSDHCVTTNAIKRAVYGSAIRDNNYEVVSLLLKLGVHTKTVVFSELNFEFPEQISCYHERGRLRLSWLPDITIYLCSGIIVAAFMRDIQLAEILLREGAKLDSDDNRGLSALDIAAYIHGICKATRRPRCADRSKRVMSFMQALEVDIGDRHFYLRSLPVNEDGSEVCKHECGQRREPVDWLSENFEIYDGISCTPLNVVLVLGHRKLIERLLQPALSRPTHTSVQILEEALLVSCLVGDIDTALKIIQRHPGLLDDQRWETLRLWLQRPGTQTPQLLSIISGRCLCWPEIGRRNFKCIQDPPHYTLRPPTAIQALYGLSWIAGLTALCDYTPRRELTRLDQELINQEVDTRDHWPSSPLQCALYSNKIDSAKLLLHQSNLIGGDGHFGRFQESAPFSNNLFLQKPWATQRLSIQSFKLPSTQAAAIPNIIPLYFSSGGFYQSEAFLSALKKASKTDDYSMVRYLASHRPPGDIDIYETASLISCIRLRKCDLIDMLLEEKYFPGLSQLRRRTPSFAIPDYDYYFDGDKATPLCWAILTALHEPAIQSVVEAMIRRGYQFHESDMHLLVREKTKIHAVTWALRTVESIGQPYLRALLLYSIHSDDEPKVVDYIRQVDTLNFSFKSGCHCDCLQGCRSPLLDCDETK</sequence>
<dbReference type="EMBL" id="JAWHQM010000037">
    <property type="protein sequence ID" value="KAK5634016.1"/>
    <property type="molecule type" value="Genomic_DNA"/>
</dbReference>
<evidence type="ECO:0008006" key="3">
    <source>
        <dbReference type="Google" id="ProtNLM"/>
    </source>
</evidence>
<name>A0AAN7UX92_9PEZI</name>
<dbReference type="SUPFAM" id="SSF48403">
    <property type="entry name" value="Ankyrin repeat"/>
    <property type="match status" value="2"/>
</dbReference>
<dbReference type="Proteomes" id="UP001305414">
    <property type="component" value="Unassembled WGS sequence"/>
</dbReference>